<proteinExistence type="predicted"/>
<protein>
    <submittedName>
        <fullName evidence="1">Uncharacterized protein</fullName>
    </submittedName>
</protein>
<accession>A0A0F9LBY5</accession>
<evidence type="ECO:0000313" key="1">
    <source>
        <dbReference type="EMBL" id="KKM61680.1"/>
    </source>
</evidence>
<sequence length="70" mass="8069">MKFKIEFTVNDADLKRLDKNVLTQSRGGETSYQYIVRGINFFLGKIGLRHSTISLYTQESVIKSAEEVKR</sequence>
<organism evidence="1">
    <name type="scientific">marine sediment metagenome</name>
    <dbReference type="NCBI Taxonomy" id="412755"/>
    <lineage>
        <taxon>unclassified sequences</taxon>
        <taxon>metagenomes</taxon>
        <taxon>ecological metagenomes</taxon>
    </lineage>
</organism>
<reference evidence="1" key="1">
    <citation type="journal article" date="2015" name="Nature">
        <title>Complex archaea that bridge the gap between prokaryotes and eukaryotes.</title>
        <authorList>
            <person name="Spang A."/>
            <person name="Saw J.H."/>
            <person name="Jorgensen S.L."/>
            <person name="Zaremba-Niedzwiedzka K."/>
            <person name="Martijn J."/>
            <person name="Lind A.E."/>
            <person name="van Eijk R."/>
            <person name="Schleper C."/>
            <person name="Guy L."/>
            <person name="Ettema T.J."/>
        </authorList>
    </citation>
    <scope>NUCLEOTIDE SEQUENCE</scope>
</reference>
<dbReference type="AlphaFoldDB" id="A0A0F9LBY5"/>
<gene>
    <name evidence="1" type="ORF">LCGC14_1529240</name>
</gene>
<dbReference type="EMBL" id="LAZR01011436">
    <property type="protein sequence ID" value="KKM61680.1"/>
    <property type="molecule type" value="Genomic_DNA"/>
</dbReference>
<name>A0A0F9LBY5_9ZZZZ</name>
<comment type="caution">
    <text evidence="1">The sequence shown here is derived from an EMBL/GenBank/DDBJ whole genome shotgun (WGS) entry which is preliminary data.</text>
</comment>